<reference evidence="3" key="1">
    <citation type="submission" date="2023-05" db="EMBL/GenBank/DDBJ databases">
        <title>[olsenella] sp. nov., isolated from a pig farm feces dump.</title>
        <authorList>
            <person name="Chang Y.-H."/>
        </authorList>
    </citation>
    <scope>NUCLEOTIDE SEQUENCE</scope>
    <source>
        <strain evidence="3">YH-ols2217</strain>
    </source>
</reference>
<feature type="compositionally biased region" description="Basic and acidic residues" evidence="1">
    <location>
        <begin position="215"/>
        <end position="227"/>
    </location>
</feature>
<name>A0ABT6ZIK6_9ACTN</name>
<organism evidence="3 4">
    <name type="scientific">Kribbibacterium absianum</name>
    <dbReference type="NCBI Taxonomy" id="3044210"/>
    <lineage>
        <taxon>Bacteria</taxon>
        <taxon>Bacillati</taxon>
        <taxon>Actinomycetota</taxon>
        <taxon>Coriobacteriia</taxon>
        <taxon>Coriobacteriales</taxon>
        <taxon>Kribbibacteriaceae</taxon>
        <taxon>Kribbibacterium</taxon>
    </lineage>
</organism>
<proteinExistence type="predicted"/>
<evidence type="ECO:0000256" key="1">
    <source>
        <dbReference type="SAM" id="MobiDB-lite"/>
    </source>
</evidence>
<evidence type="ECO:0000313" key="3">
    <source>
        <dbReference type="EMBL" id="MDJ1128887.1"/>
    </source>
</evidence>
<dbReference type="EMBL" id="JASJEX010000001">
    <property type="protein sequence ID" value="MDJ1128887.1"/>
    <property type="molecule type" value="Genomic_DNA"/>
</dbReference>
<dbReference type="PROSITE" id="PS51318">
    <property type="entry name" value="TAT"/>
    <property type="match status" value="1"/>
</dbReference>
<protein>
    <submittedName>
        <fullName evidence="3">Uncharacterized protein</fullName>
    </submittedName>
</protein>
<dbReference type="Proteomes" id="UP001431693">
    <property type="component" value="Unassembled WGS sequence"/>
</dbReference>
<feature type="signal peptide" evidence="2">
    <location>
        <begin position="1"/>
        <end position="29"/>
    </location>
</feature>
<keyword evidence="2" id="KW-0732">Signal</keyword>
<dbReference type="RefSeq" id="WP_283712526.1">
    <property type="nucleotide sequence ID" value="NZ_JASJEW010000001.1"/>
</dbReference>
<comment type="caution">
    <text evidence="3">The sequence shown here is derived from an EMBL/GenBank/DDBJ whole genome shotgun (WGS) entry which is preliminary data.</text>
</comment>
<keyword evidence="4" id="KW-1185">Reference proteome</keyword>
<feature type="chain" id="PRO_5047492227" evidence="2">
    <location>
        <begin position="30"/>
        <end position="227"/>
    </location>
</feature>
<evidence type="ECO:0000313" key="4">
    <source>
        <dbReference type="Proteomes" id="UP001431693"/>
    </source>
</evidence>
<dbReference type="InterPro" id="IPR006311">
    <property type="entry name" value="TAT_signal"/>
</dbReference>
<sequence length="227" mass="23953">MTSTTRRGFLAAGVVALGATAWSLGAAFAATTGHVSEARAQVDTVDIRAVAQGVPAGTDTVFDDATAPSNVLVENLGATCWVRGRTWLSEEGREPVSSEYRPPVGAPWWRAADGWTYLVEPLGDGASVVWSEEAYEPLEWRGGQRRELVLDVEFEAVQAEHFVQDLAADAPWGDVEPETCVHARAGAAEGTTGSLEDEAAGTGDRLDADDNAGEAGKEGDHDQRAAS</sequence>
<accession>A0ABT6ZIK6</accession>
<gene>
    <name evidence="3" type="ORF">QJ043_02165</name>
</gene>
<evidence type="ECO:0000256" key="2">
    <source>
        <dbReference type="SAM" id="SignalP"/>
    </source>
</evidence>
<feature type="region of interest" description="Disordered" evidence="1">
    <location>
        <begin position="185"/>
        <end position="227"/>
    </location>
</feature>